<dbReference type="PROSITE" id="PS50930">
    <property type="entry name" value="HTH_LYTTR"/>
    <property type="match status" value="1"/>
</dbReference>
<reference evidence="5" key="1">
    <citation type="submission" date="2016-11" db="EMBL/GenBank/DDBJ databases">
        <authorList>
            <person name="Varghese N."/>
            <person name="Submissions S."/>
        </authorList>
    </citation>
    <scope>NUCLEOTIDE SEQUENCE [LARGE SCALE GENOMIC DNA]</scope>
    <source>
        <strain evidence="5">DSM 17539</strain>
    </source>
</reference>
<dbReference type="PROSITE" id="PS50110">
    <property type="entry name" value="RESPONSE_REGULATORY"/>
    <property type="match status" value="1"/>
</dbReference>
<evidence type="ECO:0000259" key="2">
    <source>
        <dbReference type="PROSITE" id="PS50110"/>
    </source>
</evidence>
<dbReference type="InterPro" id="IPR007492">
    <property type="entry name" value="LytTR_DNA-bd_dom"/>
</dbReference>
<evidence type="ECO:0000256" key="1">
    <source>
        <dbReference type="PROSITE-ProRule" id="PRU00169"/>
    </source>
</evidence>
<dbReference type="Proteomes" id="UP000184406">
    <property type="component" value="Unassembled WGS sequence"/>
</dbReference>
<name>A0A1M5G2B5_9FLAO</name>
<proteinExistence type="predicted"/>
<sequence>MEYTYTILDSDAQSNLQLQHYMEEYSEFYCSGVATNSVDGLNGILKKSPDVVFIHLNEKAHEYFHMIMEMHQYLKEIPIFIGISKSKQFAFEALKCHFFDYWLLPYNEFDIRKTLLRLKLKTPKDQEPKTLLLQSYKDYRYINTKEIMYLQADNNATDFFMKDGSTISAFKTLKTFENNLPANFVRVHQSYIINIDFVSRINYGKGLCTLKHDKLQLPFSKSYKNNIDNLKKVLAKNTISTLN</sequence>
<dbReference type="Gene3D" id="3.40.50.2300">
    <property type="match status" value="1"/>
</dbReference>
<dbReference type="GO" id="GO:0003677">
    <property type="term" value="F:DNA binding"/>
    <property type="evidence" value="ECO:0007669"/>
    <property type="project" value="UniProtKB-KW"/>
</dbReference>
<dbReference type="InterPro" id="IPR011006">
    <property type="entry name" value="CheY-like_superfamily"/>
</dbReference>
<dbReference type="PANTHER" id="PTHR37299:SF1">
    <property type="entry name" value="STAGE 0 SPORULATION PROTEIN A HOMOLOG"/>
    <property type="match status" value="1"/>
</dbReference>
<keyword evidence="5" id="KW-1185">Reference proteome</keyword>
<dbReference type="PANTHER" id="PTHR37299">
    <property type="entry name" value="TRANSCRIPTIONAL REGULATOR-RELATED"/>
    <property type="match status" value="1"/>
</dbReference>
<dbReference type="Pfam" id="PF04397">
    <property type="entry name" value="LytTR"/>
    <property type="match status" value="1"/>
</dbReference>
<feature type="domain" description="Response regulatory" evidence="2">
    <location>
        <begin position="4"/>
        <end position="119"/>
    </location>
</feature>
<dbReference type="EMBL" id="FQUX01000010">
    <property type="protein sequence ID" value="SHF97846.1"/>
    <property type="molecule type" value="Genomic_DNA"/>
</dbReference>
<evidence type="ECO:0000259" key="3">
    <source>
        <dbReference type="PROSITE" id="PS50930"/>
    </source>
</evidence>
<evidence type="ECO:0000313" key="5">
    <source>
        <dbReference type="Proteomes" id="UP000184406"/>
    </source>
</evidence>
<dbReference type="OrthoDB" id="2168082at2"/>
<feature type="domain" description="HTH LytTR-type" evidence="3">
    <location>
        <begin position="131"/>
        <end position="236"/>
    </location>
</feature>
<dbReference type="Gene3D" id="2.40.50.1020">
    <property type="entry name" value="LytTr DNA-binding domain"/>
    <property type="match status" value="1"/>
</dbReference>
<gene>
    <name evidence="4" type="ORF">SAMN03080594_11074</name>
</gene>
<comment type="caution">
    <text evidence="1">Lacks conserved residue(s) required for the propagation of feature annotation.</text>
</comment>
<evidence type="ECO:0000313" key="4">
    <source>
        <dbReference type="EMBL" id="SHF97846.1"/>
    </source>
</evidence>
<accession>A0A1M5G2B5</accession>
<dbReference type="AlphaFoldDB" id="A0A1M5G2B5"/>
<protein>
    <submittedName>
        <fullName evidence="4">DNA-binding response regulator, LytR/AlgR family</fullName>
    </submittedName>
</protein>
<keyword evidence="4" id="KW-0238">DNA-binding</keyword>
<dbReference type="RefSeq" id="WP_072864918.1">
    <property type="nucleotide sequence ID" value="NZ_FQUX01000010.1"/>
</dbReference>
<dbReference type="InterPro" id="IPR001789">
    <property type="entry name" value="Sig_transdc_resp-reg_receiver"/>
</dbReference>
<dbReference type="SMART" id="SM00850">
    <property type="entry name" value="LytTR"/>
    <property type="match status" value="1"/>
</dbReference>
<dbReference type="SUPFAM" id="SSF52172">
    <property type="entry name" value="CheY-like"/>
    <property type="match status" value="1"/>
</dbReference>
<dbReference type="InterPro" id="IPR046947">
    <property type="entry name" value="LytR-like"/>
</dbReference>
<organism evidence="4 5">
    <name type="scientific">Arenibacter palladensis</name>
    <dbReference type="NCBI Taxonomy" id="237373"/>
    <lineage>
        <taxon>Bacteria</taxon>
        <taxon>Pseudomonadati</taxon>
        <taxon>Bacteroidota</taxon>
        <taxon>Flavobacteriia</taxon>
        <taxon>Flavobacteriales</taxon>
        <taxon>Flavobacteriaceae</taxon>
        <taxon>Arenibacter</taxon>
    </lineage>
</organism>
<dbReference type="GO" id="GO:0000156">
    <property type="term" value="F:phosphorelay response regulator activity"/>
    <property type="evidence" value="ECO:0007669"/>
    <property type="project" value="InterPro"/>
</dbReference>